<feature type="region of interest" description="Disordered" evidence="1">
    <location>
        <begin position="286"/>
        <end position="340"/>
    </location>
</feature>
<reference evidence="2 3" key="1">
    <citation type="submission" date="2020-10" db="EMBL/GenBank/DDBJ databases">
        <title>Novel species in genus Corynebacterium.</title>
        <authorList>
            <person name="Zhang G."/>
        </authorList>
    </citation>
    <scope>NUCLEOTIDE SEQUENCE [LARGE SCALE GENOMIC DNA]</scope>
    <source>
        <strain evidence="2 3">DSM 45110</strain>
    </source>
</reference>
<protein>
    <submittedName>
        <fullName evidence="2">Type VII secretion-associated protein</fullName>
    </submittedName>
</protein>
<feature type="region of interest" description="Disordered" evidence="1">
    <location>
        <begin position="222"/>
        <end position="252"/>
    </location>
</feature>
<dbReference type="InterPro" id="IPR023840">
    <property type="entry name" value="T7SS_Rv3446c"/>
</dbReference>
<evidence type="ECO:0000313" key="2">
    <source>
        <dbReference type="EMBL" id="MBF4552931.1"/>
    </source>
</evidence>
<dbReference type="RefSeq" id="WP_194555798.1">
    <property type="nucleotide sequence ID" value="NZ_JADKMY010000001.1"/>
</dbReference>
<feature type="compositionally biased region" description="Acidic residues" evidence="1">
    <location>
        <begin position="224"/>
        <end position="236"/>
    </location>
</feature>
<name>A0ABR9ZHM5_9CORY</name>
<dbReference type="NCBIfam" id="TIGR03931">
    <property type="entry name" value="T7SS_Rv3446c"/>
    <property type="match status" value="1"/>
</dbReference>
<sequence length="481" mass="51259">MSRTAGTERGKHRRDEPAVEITTSMTREDMGILAKAVALQESGILVHALTVTDLSSGFSVTGTGALPEDPFKAGEDEPRFRGSSLGLRNLEVLRELVADVIEQRRAHPEWAHIDPPGGRTTFPWGVGMKEPDVLVAGMHAGTIAEYLRCVGMRARTVDVDQALRIHADLRDVQQELDLAPGEAGAGDFGANERAHGGGERGTAMALDAREGSEPKYVVSFSGEGDSEELAGFEDEEASRTVEARESRAGRENRAVSVPDGRALRIAVMATVAIVSVAGIGALLTLAPGGEKGGPDATMANSAVVEESPSTVPETSTSLAPATTTATPSESAEKPWSEHRVAGEQVVTASAERAEIPVMMDAPGWNRAGATAKREEFMSADEGMRVLVSATATPVDSQEKLDEAVLRALEGMAEIRVANRGPVSYEEVYPDSTTLWHVRLVDGYQVSIGCQFREVTGERLRACDTAAQSARVDLLRLNANHE</sequence>
<organism evidence="2 3">
    <name type="scientific">Corynebacterium suicordis DSM 45110</name>
    <dbReference type="NCBI Taxonomy" id="1121369"/>
    <lineage>
        <taxon>Bacteria</taxon>
        <taxon>Bacillati</taxon>
        <taxon>Actinomycetota</taxon>
        <taxon>Actinomycetes</taxon>
        <taxon>Mycobacteriales</taxon>
        <taxon>Corynebacteriaceae</taxon>
        <taxon>Corynebacterium</taxon>
    </lineage>
</organism>
<dbReference type="EMBL" id="JADKMY010000001">
    <property type="protein sequence ID" value="MBF4552931.1"/>
    <property type="molecule type" value="Genomic_DNA"/>
</dbReference>
<feature type="compositionally biased region" description="Basic and acidic residues" evidence="1">
    <location>
        <begin position="237"/>
        <end position="252"/>
    </location>
</feature>
<proteinExistence type="predicted"/>
<keyword evidence="3" id="KW-1185">Reference proteome</keyword>
<evidence type="ECO:0000256" key="1">
    <source>
        <dbReference type="SAM" id="MobiDB-lite"/>
    </source>
</evidence>
<gene>
    <name evidence="2" type="ORF">IRY30_02390</name>
</gene>
<feature type="compositionally biased region" description="Low complexity" evidence="1">
    <location>
        <begin position="303"/>
        <end position="329"/>
    </location>
</feature>
<accession>A0ABR9ZHM5</accession>
<feature type="compositionally biased region" description="Basic and acidic residues" evidence="1">
    <location>
        <begin position="330"/>
        <end position="340"/>
    </location>
</feature>
<comment type="caution">
    <text evidence="2">The sequence shown here is derived from an EMBL/GenBank/DDBJ whole genome shotgun (WGS) entry which is preliminary data.</text>
</comment>
<dbReference type="Proteomes" id="UP000635902">
    <property type="component" value="Unassembled WGS sequence"/>
</dbReference>
<evidence type="ECO:0000313" key="3">
    <source>
        <dbReference type="Proteomes" id="UP000635902"/>
    </source>
</evidence>